<keyword evidence="4 10" id="KW-1133">Transmembrane helix</keyword>
<evidence type="ECO:0000256" key="8">
    <source>
        <dbReference type="ARBA" id="ARBA00035585"/>
    </source>
</evidence>
<evidence type="ECO:0000256" key="7">
    <source>
        <dbReference type="ARBA" id="ARBA00035120"/>
    </source>
</evidence>
<evidence type="ECO:0000256" key="9">
    <source>
        <dbReference type="ARBA" id="ARBA00049940"/>
    </source>
</evidence>
<keyword evidence="6 10" id="KW-0407">Ion channel</keyword>
<feature type="binding site" evidence="10">
    <location>
        <position position="58"/>
    </location>
    <ligand>
        <name>Na(+)</name>
        <dbReference type="ChEBI" id="CHEBI:29101"/>
        <note>structural</note>
    </ligand>
</feature>
<evidence type="ECO:0000256" key="3">
    <source>
        <dbReference type="ARBA" id="ARBA00022692"/>
    </source>
</evidence>
<dbReference type="InterPro" id="IPR003691">
    <property type="entry name" value="FluC"/>
</dbReference>
<evidence type="ECO:0000313" key="12">
    <source>
        <dbReference type="Proteomes" id="UP000621492"/>
    </source>
</evidence>
<comment type="activity regulation">
    <text evidence="10">Na(+) is not transported, but it plays an essential structural role and its presence is essential for fluoride channel function.</text>
</comment>
<keyword evidence="2 10" id="KW-1003">Cell membrane</keyword>
<dbReference type="GO" id="GO:0140114">
    <property type="term" value="P:cellular detoxification of fluoride"/>
    <property type="evidence" value="ECO:0007669"/>
    <property type="project" value="UniProtKB-UniRule"/>
</dbReference>
<comment type="caution">
    <text evidence="11">The sequence shown here is derived from an EMBL/GenBank/DDBJ whole genome shotgun (WGS) entry which is preliminary data.</text>
</comment>
<protein>
    <recommendedName>
        <fullName evidence="10">Fluoride-specific ion channel FluC</fullName>
    </recommendedName>
</protein>
<dbReference type="GO" id="GO:0005886">
    <property type="term" value="C:plasma membrane"/>
    <property type="evidence" value="ECO:0007669"/>
    <property type="project" value="UniProtKB-SubCell"/>
</dbReference>
<evidence type="ECO:0000256" key="1">
    <source>
        <dbReference type="ARBA" id="ARBA00004651"/>
    </source>
</evidence>
<accession>A0A9W5X545</accession>
<reference evidence="11" key="2">
    <citation type="submission" date="2020-09" db="EMBL/GenBank/DDBJ databases">
        <authorList>
            <person name="Sun Q."/>
            <person name="Zhou Y."/>
        </authorList>
    </citation>
    <scope>NUCLEOTIDE SEQUENCE</scope>
    <source>
        <strain evidence="11">CGMCC 1.15454</strain>
    </source>
</reference>
<evidence type="ECO:0000256" key="10">
    <source>
        <dbReference type="HAMAP-Rule" id="MF_00454"/>
    </source>
</evidence>
<keyword evidence="10" id="KW-0406">Ion transport</keyword>
<sequence>MARYGISLLFASNGIFPYATLIANLVGCYLLSFLLNKQAIKKKLSPELFAALGTGMIGAFTTFSTFAVETIELWETDIFLAFVYLLVSIFGGLGYCYLGFMSAREREVQS</sequence>
<comment type="similarity">
    <text evidence="7 10">Belongs to the fluoride channel Fluc/FEX (TC 1.A.43) family.</text>
</comment>
<organism evidence="11 12">
    <name type="scientific">Lentibacillus populi</name>
    <dbReference type="NCBI Taxonomy" id="1827502"/>
    <lineage>
        <taxon>Bacteria</taxon>
        <taxon>Bacillati</taxon>
        <taxon>Bacillota</taxon>
        <taxon>Bacilli</taxon>
        <taxon>Bacillales</taxon>
        <taxon>Bacillaceae</taxon>
        <taxon>Lentibacillus</taxon>
    </lineage>
</organism>
<dbReference type="Pfam" id="PF02537">
    <property type="entry name" value="CRCB"/>
    <property type="match status" value="1"/>
</dbReference>
<keyword evidence="3 10" id="KW-0812">Transmembrane</keyword>
<proteinExistence type="inferred from homology"/>
<reference evidence="11" key="1">
    <citation type="journal article" date="2014" name="Int. J. Syst. Evol. Microbiol.">
        <title>Complete genome sequence of Corynebacterium casei LMG S-19264T (=DSM 44701T), isolated from a smear-ripened cheese.</title>
        <authorList>
            <consortium name="US DOE Joint Genome Institute (JGI-PGF)"/>
            <person name="Walter F."/>
            <person name="Albersmeier A."/>
            <person name="Kalinowski J."/>
            <person name="Ruckert C."/>
        </authorList>
    </citation>
    <scope>NUCLEOTIDE SEQUENCE</scope>
    <source>
        <strain evidence="11">CGMCC 1.15454</strain>
    </source>
</reference>
<dbReference type="PANTHER" id="PTHR28259">
    <property type="entry name" value="FLUORIDE EXPORT PROTEIN 1-RELATED"/>
    <property type="match status" value="1"/>
</dbReference>
<keyword evidence="10" id="KW-0915">Sodium</keyword>
<feature type="transmembrane region" description="Helical" evidence="10">
    <location>
        <begin position="78"/>
        <end position="100"/>
    </location>
</feature>
<evidence type="ECO:0000256" key="4">
    <source>
        <dbReference type="ARBA" id="ARBA00022989"/>
    </source>
</evidence>
<keyword evidence="10" id="KW-0813">Transport</keyword>
<dbReference type="Proteomes" id="UP000621492">
    <property type="component" value="Unassembled WGS sequence"/>
</dbReference>
<evidence type="ECO:0000256" key="6">
    <source>
        <dbReference type="ARBA" id="ARBA00023303"/>
    </source>
</evidence>
<dbReference type="EMBL" id="BMJD01000006">
    <property type="protein sequence ID" value="GGB36265.1"/>
    <property type="molecule type" value="Genomic_DNA"/>
</dbReference>
<dbReference type="GO" id="GO:0046872">
    <property type="term" value="F:metal ion binding"/>
    <property type="evidence" value="ECO:0007669"/>
    <property type="project" value="UniProtKB-KW"/>
</dbReference>
<feature type="transmembrane region" description="Helical" evidence="10">
    <location>
        <begin position="48"/>
        <end position="66"/>
    </location>
</feature>
<keyword evidence="5 10" id="KW-0472">Membrane</keyword>
<evidence type="ECO:0000313" key="11">
    <source>
        <dbReference type="EMBL" id="GGB36265.1"/>
    </source>
</evidence>
<gene>
    <name evidence="10" type="primary">fluC</name>
    <name evidence="10" type="synonym">crcB</name>
    <name evidence="11" type="ORF">GCM10011409_12110</name>
</gene>
<comment type="function">
    <text evidence="9 10">Fluoride-specific ion channel. Important for reducing fluoride concentration in the cell, thus reducing its toxicity.</text>
</comment>
<dbReference type="PANTHER" id="PTHR28259:SF1">
    <property type="entry name" value="FLUORIDE EXPORT PROTEIN 1-RELATED"/>
    <property type="match status" value="1"/>
</dbReference>
<comment type="catalytic activity">
    <reaction evidence="8">
        <text>fluoride(in) = fluoride(out)</text>
        <dbReference type="Rhea" id="RHEA:76159"/>
        <dbReference type="ChEBI" id="CHEBI:17051"/>
    </reaction>
    <physiologicalReaction direction="left-to-right" evidence="8">
        <dbReference type="Rhea" id="RHEA:76160"/>
    </physiologicalReaction>
</comment>
<dbReference type="HAMAP" id="MF_00454">
    <property type="entry name" value="FluC"/>
    <property type="match status" value="1"/>
</dbReference>
<evidence type="ECO:0000256" key="2">
    <source>
        <dbReference type="ARBA" id="ARBA00022475"/>
    </source>
</evidence>
<comment type="subcellular location">
    <subcellularLocation>
        <location evidence="1 10">Cell membrane</location>
        <topology evidence="1 10">Multi-pass membrane protein</topology>
    </subcellularLocation>
</comment>
<keyword evidence="10" id="KW-0479">Metal-binding</keyword>
<dbReference type="GO" id="GO:0062054">
    <property type="term" value="F:fluoride channel activity"/>
    <property type="evidence" value="ECO:0007669"/>
    <property type="project" value="UniProtKB-UniRule"/>
</dbReference>
<dbReference type="AlphaFoldDB" id="A0A9W5X545"/>
<name>A0A9W5X545_9BACI</name>
<feature type="transmembrane region" description="Helical" evidence="10">
    <location>
        <begin position="15"/>
        <end position="36"/>
    </location>
</feature>
<keyword evidence="12" id="KW-1185">Reference proteome</keyword>
<feature type="binding site" evidence="10">
    <location>
        <position position="61"/>
    </location>
    <ligand>
        <name>Na(+)</name>
        <dbReference type="ChEBI" id="CHEBI:29101"/>
        <note>structural</note>
    </ligand>
</feature>
<evidence type="ECO:0000256" key="5">
    <source>
        <dbReference type="ARBA" id="ARBA00023136"/>
    </source>
</evidence>